<proteinExistence type="predicted"/>
<reference evidence="1 2" key="1">
    <citation type="journal article" date="2024" name="J Genomics">
        <title>Draft genome sequencing and assembly of Favolaschia claudopus CIRM-BRFM 2984 isolated from oak limbs.</title>
        <authorList>
            <person name="Navarro D."/>
            <person name="Drula E."/>
            <person name="Chaduli D."/>
            <person name="Cazenave R."/>
            <person name="Ahrendt S."/>
            <person name="Wang J."/>
            <person name="Lipzen A."/>
            <person name="Daum C."/>
            <person name="Barry K."/>
            <person name="Grigoriev I.V."/>
            <person name="Favel A."/>
            <person name="Rosso M.N."/>
            <person name="Martin F."/>
        </authorList>
    </citation>
    <scope>NUCLEOTIDE SEQUENCE [LARGE SCALE GENOMIC DNA]</scope>
    <source>
        <strain evidence="1 2">CIRM-BRFM 2984</strain>
    </source>
</reference>
<dbReference type="Proteomes" id="UP001362999">
    <property type="component" value="Unassembled WGS sequence"/>
</dbReference>
<keyword evidence="2" id="KW-1185">Reference proteome</keyword>
<comment type="caution">
    <text evidence="1">The sequence shown here is derived from an EMBL/GenBank/DDBJ whole genome shotgun (WGS) entry which is preliminary data.</text>
</comment>
<organism evidence="1 2">
    <name type="scientific">Favolaschia claudopus</name>
    <dbReference type="NCBI Taxonomy" id="2862362"/>
    <lineage>
        <taxon>Eukaryota</taxon>
        <taxon>Fungi</taxon>
        <taxon>Dikarya</taxon>
        <taxon>Basidiomycota</taxon>
        <taxon>Agaricomycotina</taxon>
        <taxon>Agaricomycetes</taxon>
        <taxon>Agaricomycetidae</taxon>
        <taxon>Agaricales</taxon>
        <taxon>Marasmiineae</taxon>
        <taxon>Mycenaceae</taxon>
        <taxon>Favolaschia</taxon>
    </lineage>
</organism>
<evidence type="ECO:0000313" key="1">
    <source>
        <dbReference type="EMBL" id="KAK6971917.1"/>
    </source>
</evidence>
<protein>
    <submittedName>
        <fullName evidence="1">Uncharacterized protein</fullName>
    </submittedName>
</protein>
<sequence length="361" mass="40472">MASACSGLFGLPITQTWFQACFKSGRPVSSALFEPTENGNDTSVHWSFSKDSKVNPDPDRRPMIICIYEGGGDVLGTMRRVQKLVSRTSFSFNLSLGWLALTSEAGFNATLASGNILRLCHDRVQSWGADTTLEEEGSEHLDKQLESFHLKSSTSVTLGTWDPKRASEVEVLYLDRFDLSACMQDYFTAARADARSLSLWMRHNLIYNHLSMTFGPSSTPPFWATLFHAQRPSMDLLPLSSQELAWRLHVRSRSADEREGAIRAIIKVQDFQRQFPPILRTMAPVLKDWHSALDQMDDVWTARQYQASTTGGVVYRTSIIWLTAGFWNLSVLSQNIGIVWLDRGETECLLLACIGAVHLAT</sequence>
<dbReference type="EMBL" id="JAWWNJ010000201">
    <property type="protein sequence ID" value="KAK6971917.1"/>
    <property type="molecule type" value="Genomic_DNA"/>
</dbReference>
<evidence type="ECO:0000313" key="2">
    <source>
        <dbReference type="Proteomes" id="UP001362999"/>
    </source>
</evidence>
<accession>A0AAV9Z6C7</accession>
<gene>
    <name evidence="1" type="ORF">R3P38DRAFT_2813303</name>
</gene>
<name>A0AAV9Z6C7_9AGAR</name>
<dbReference type="AlphaFoldDB" id="A0AAV9Z6C7"/>